<dbReference type="Gene3D" id="3.20.20.80">
    <property type="entry name" value="Glycosidases"/>
    <property type="match status" value="1"/>
</dbReference>
<dbReference type="EMBL" id="MU855401">
    <property type="protein sequence ID" value="KAK3904361.1"/>
    <property type="molecule type" value="Genomic_DNA"/>
</dbReference>
<feature type="transmembrane region" description="Helical" evidence="7">
    <location>
        <begin position="376"/>
        <end position="400"/>
    </location>
</feature>
<comment type="caution">
    <text evidence="8">The sequence shown here is derived from an EMBL/GenBank/DDBJ whole genome shotgun (WGS) entry which is preliminary data.</text>
</comment>
<gene>
    <name evidence="8" type="ORF">C8A05DRAFT_42548</name>
</gene>
<protein>
    <recommendedName>
        <fullName evidence="5">1,3-beta-glucanosyltransferase</fullName>
        <ecNumber evidence="5">2.4.1.-</ecNumber>
    </recommendedName>
</protein>
<keyword evidence="7" id="KW-0812">Transmembrane</keyword>
<feature type="chain" id="PRO_5042667299" description="1,3-beta-glucanosyltransferase" evidence="5">
    <location>
        <begin position="22"/>
        <end position="542"/>
    </location>
</feature>
<dbReference type="PANTHER" id="PTHR31468">
    <property type="entry name" value="1,3-BETA-GLUCANOSYLTRANSFERASE GAS1"/>
    <property type="match status" value="1"/>
</dbReference>
<keyword evidence="5" id="KW-0808">Transferase</keyword>
<evidence type="ECO:0000256" key="1">
    <source>
        <dbReference type="ARBA" id="ARBA00004609"/>
    </source>
</evidence>
<evidence type="ECO:0000313" key="9">
    <source>
        <dbReference type="Proteomes" id="UP001303889"/>
    </source>
</evidence>
<dbReference type="AlphaFoldDB" id="A0AAN6MQ20"/>
<keyword evidence="3 5" id="KW-0732">Signal</keyword>
<dbReference type="GO" id="GO:0031505">
    <property type="term" value="P:fungal-type cell wall organization"/>
    <property type="evidence" value="ECO:0007669"/>
    <property type="project" value="TreeGrafter"/>
</dbReference>
<keyword evidence="4" id="KW-0325">Glycoprotein</keyword>
<evidence type="ECO:0000256" key="3">
    <source>
        <dbReference type="ARBA" id="ARBA00022729"/>
    </source>
</evidence>
<evidence type="ECO:0000256" key="4">
    <source>
        <dbReference type="ARBA" id="ARBA00023180"/>
    </source>
</evidence>
<dbReference type="SUPFAM" id="SSF51445">
    <property type="entry name" value="(Trans)glycosidases"/>
    <property type="match status" value="1"/>
</dbReference>
<keyword evidence="5 7" id="KW-0472">Membrane</keyword>
<evidence type="ECO:0000256" key="5">
    <source>
        <dbReference type="RuleBase" id="RU361209"/>
    </source>
</evidence>
<dbReference type="Pfam" id="PF03198">
    <property type="entry name" value="Glyco_hydro_72"/>
    <property type="match status" value="1"/>
</dbReference>
<organism evidence="8 9">
    <name type="scientific">Staphylotrichum tortipilum</name>
    <dbReference type="NCBI Taxonomy" id="2831512"/>
    <lineage>
        <taxon>Eukaryota</taxon>
        <taxon>Fungi</taxon>
        <taxon>Dikarya</taxon>
        <taxon>Ascomycota</taxon>
        <taxon>Pezizomycotina</taxon>
        <taxon>Sordariomycetes</taxon>
        <taxon>Sordariomycetidae</taxon>
        <taxon>Sordariales</taxon>
        <taxon>Chaetomiaceae</taxon>
        <taxon>Staphylotrichum</taxon>
    </lineage>
</organism>
<feature type="region of interest" description="Disordered" evidence="6">
    <location>
        <begin position="405"/>
        <end position="427"/>
    </location>
</feature>
<dbReference type="GO" id="GO:0098552">
    <property type="term" value="C:side of membrane"/>
    <property type="evidence" value="ECO:0007669"/>
    <property type="project" value="UniProtKB-KW"/>
</dbReference>
<evidence type="ECO:0000256" key="6">
    <source>
        <dbReference type="SAM" id="MobiDB-lite"/>
    </source>
</evidence>
<evidence type="ECO:0000256" key="7">
    <source>
        <dbReference type="SAM" id="Phobius"/>
    </source>
</evidence>
<name>A0AAN6MQ20_9PEZI</name>
<sequence>MPGFLLFWSCLVLLSPSLAAACPPISAKNTKLFDEDGVAYVVGNADSDPLVDAKQCQLDAVLMKKASINTIYVYTVDSTQNHDACMKTFADHGIYVWLQLGSLATNSNGPQWTLAVYAAWTETIDAFANYNNTLAFGIGQETITNTTTPTAPSLKSAARDIHTFLASRSYRPIPLSYSASDASSLLALTASYLTCAGPATPTDAAIDLLGLNLFLPSSCSGQSISNLRAQLEGLGLGIPVVVSEAGCRKSDTEPGAGRDFAEVALLLGGEGREVFSGVSVFEWAMRTGKAEYGVVNIYGAAAGSPVATRVVGTGTATHSAPACPSRDVAKGCGLQIGTVTVRTTVTSPPGAGGTGWGVTGGGAAAGVSGGGLSTGAVAGIAIGAVIGVLAVVVVGVFMCLRRRRRRMPASAPEEPRELPDIGVMEDRPPSYTYPEDKAELPEQPIMVVEMDGFPQSASSSTGSWKMPIQGREDSPTVATAAELPEKRWTRTTRYELEENYLGNVVSKMSSAESEVDRGGRAIWQVSPLSPDSVKHTNNYAYM</sequence>
<evidence type="ECO:0000313" key="8">
    <source>
        <dbReference type="EMBL" id="KAK3904361.1"/>
    </source>
</evidence>
<feature type="compositionally biased region" description="Basic and acidic residues" evidence="6">
    <location>
        <begin position="413"/>
        <end position="427"/>
    </location>
</feature>
<keyword evidence="9" id="KW-1185">Reference proteome</keyword>
<feature type="region of interest" description="Disordered" evidence="6">
    <location>
        <begin position="456"/>
        <end position="475"/>
    </location>
</feature>
<comment type="subcellular location">
    <subcellularLocation>
        <location evidence="1 5">Cell membrane</location>
        <topology evidence="1 5">Lipid-anchor</topology>
        <topology evidence="1 5">GPI-anchor</topology>
    </subcellularLocation>
</comment>
<dbReference type="GO" id="GO:0042124">
    <property type="term" value="F:1,3-beta-glucanosyltransferase activity"/>
    <property type="evidence" value="ECO:0007669"/>
    <property type="project" value="TreeGrafter"/>
</dbReference>
<keyword evidence="5" id="KW-0449">Lipoprotein</keyword>
<dbReference type="PANTHER" id="PTHR31468:SF8">
    <property type="entry name" value="1,3-BETA-GLUCANOSYLTRANSFERASE GAS2"/>
    <property type="match status" value="1"/>
</dbReference>
<dbReference type="InterPro" id="IPR004886">
    <property type="entry name" value="Glucanosyltransferase"/>
</dbReference>
<dbReference type="Proteomes" id="UP001303889">
    <property type="component" value="Unassembled WGS sequence"/>
</dbReference>
<dbReference type="InterPro" id="IPR017853">
    <property type="entry name" value="GH"/>
</dbReference>
<reference evidence="8" key="2">
    <citation type="submission" date="2023-05" db="EMBL/GenBank/DDBJ databases">
        <authorList>
            <consortium name="Lawrence Berkeley National Laboratory"/>
            <person name="Steindorff A."/>
            <person name="Hensen N."/>
            <person name="Bonometti L."/>
            <person name="Westerberg I."/>
            <person name="Brannstrom I.O."/>
            <person name="Guillou S."/>
            <person name="Cros-Aarteil S."/>
            <person name="Calhoun S."/>
            <person name="Haridas S."/>
            <person name="Kuo A."/>
            <person name="Mondo S."/>
            <person name="Pangilinan J."/>
            <person name="Riley R."/>
            <person name="Labutti K."/>
            <person name="Andreopoulos B."/>
            <person name="Lipzen A."/>
            <person name="Chen C."/>
            <person name="Yanf M."/>
            <person name="Daum C."/>
            <person name="Ng V."/>
            <person name="Clum A."/>
            <person name="Ohm R."/>
            <person name="Martin F."/>
            <person name="Silar P."/>
            <person name="Natvig D."/>
            <person name="Lalanne C."/>
            <person name="Gautier V."/>
            <person name="Ament-Velasquez S.L."/>
            <person name="Kruys A."/>
            <person name="Hutchinson M.I."/>
            <person name="Powell A.J."/>
            <person name="Barry K."/>
            <person name="Miller A.N."/>
            <person name="Grigoriev I.V."/>
            <person name="Debuchy R."/>
            <person name="Gladieux P."/>
            <person name="Thoren M.H."/>
            <person name="Johannesson H."/>
        </authorList>
    </citation>
    <scope>NUCLEOTIDE SEQUENCE</scope>
    <source>
        <strain evidence="8">CBS 103.79</strain>
    </source>
</reference>
<evidence type="ECO:0000256" key="2">
    <source>
        <dbReference type="ARBA" id="ARBA00007528"/>
    </source>
</evidence>
<dbReference type="GO" id="GO:0071970">
    <property type="term" value="P:fungal-type cell wall (1-&gt;3)-beta-D-glucan biosynthetic process"/>
    <property type="evidence" value="ECO:0007669"/>
    <property type="project" value="TreeGrafter"/>
</dbReference>
<dbReference type="EC" id="2.4.1.-" evidence="5"/>
<proteinExistence type="inferred from homology"/>
<reference evidence="8" key="1">
    <citation type="journal article" date="2023" name="Mol. Phylogenet. Evol.">
        <title>Genome-scale phylogeny and comparative genomics of the fungal order Sordariales.</title>
        <authorList>
            <person name="Hensen N."/>
            <person name="Bonometti L."/>
            <person name="Westerberg I."/>
            <person name="Brannstrom I.O."/>
            <person name="Guillou S."/>
            <person name="Cros-Aarteil S."/>
            <person name="Calhoun S."/>
            <person name="Haridas S."/>
            <person name="Kuo A."/>
            <person name="Mondo S."/>
            <person name="Pangilinan J."/>
            <person name="Riley R."/>
            <person name="LaButti K."/>
            <person name="Andreopoulos B."/>
            <person name="Lipzen A."/>
            <person name="Chen C."/>
            <person name="Yan M."/>
            <person name="Daum C."/>
            <person name="Ng V."/>
            <person name="Clum A."/>
            <person name="Steindorff A."/>
            <person name="Ohm R.A."/>
            <person name="Martin F."/>
            <person name="Silar P."/>
            <person name="Natvig D.O."/>
            <person name="Lalanne C."/>
            <person name="Gautier V."/>
            <person name="Ament-Velasquez S.L."/>
            <person name="Kruys A."/>
            <person name="Hutchinson M.I."/>
            <person name="Powell A.J."/>
            <person name="Barry K."/>
            <person name="Miller A.N."/>
            <person name="Grigoriev I.V."/>
            <person name="Debuchy R."/>
            <person name="Gladieux P."/>
            <person name="Hiltunen Thoren M."/>
            <person name="Johannesson H."/>
        </authorList>
    </citation>
    <scope>NUCLEOTIDE SEQUENCE</scope>
    <source>
        <strain evidence="8">CBS 103.79</strain>
    </source>
</reference>
<dbReference type="GO" id="GO:0005886">
    <property type="term" value="C:plasma membrane"/>
    <property type="evidence" value="ECO:0007669"/>
    <property type="project" value="UniProtKB-SubCell"/>
</dbReference>
<feature type="signal peptide" evidence="5">
    <location>
        <begin position="1"/>
        <end position="21"/>
    </location>
</feature>
<accession>A0AAN6MQ20</accession>
<comment type="function">
    <text evidence="5">Splits internally a 1,3-beta-glucan molecule and transfers the newly generated reducing end (the donor) to the non-reducing end of another 1,3-beta-glucan molecule (the acceptor) forming a 1,3-beta linkage, resulting in the elongation of 1,3-beta-glucan chains in the cell wall.</text>
</comment>
<keyword evidence="7" id="KW-1133">Transmembrane helix</keyword>
<keyword evidence="5" id="KW-0336">GPI-anchor</keyword>
<comment type="similarity">
    <text evidence="2 5">Belongs to the glycosyl hydrolase 72 family.</text>
</comment>